<reference evidence="5" key="1">
    <citation type="submission" date="2013-02" db="EMBL/GenBank/DDBJ databases">
        <authorList>
            <person name="Hughes D."/>
        </authorList>
    </citation>
    <scope>NUCLEOTIDE SEQUENCE</scope>
    <source>
        <strain>Durham</strain>
        <strain evidence="5">NC isolate 2 -- Noor lab</strain>
    </source>
</reference>
<dbReference type="InterPro" id="IPR001254">
    <property type="entry name" value="Trypsin_dom"/>
</dbReference>
<feature type="transmembrane region" description="Helical" evidence="2">
    <location>
        <begin position="77"/>
        <end position="95"/>
    </location>
</feature>
<dbReference type="Proteomes" id="UP000015102">
    <property type="component" value="Unassembled WGS sequence"/>
</dbReference>
<dbReference type="Pfam" id="PF00089">
    <property type="entry name" value="Trypsin"/>
    <property type="match status" value="1"/>
</dbReference>
<dbReference type="PANTHER" id="PTHR24252">
    <property type="entry name" value="ACROSIN-RELATED"/>
    <property type="match status" value="1"/>
</dbReference>
<dbReference type="InterPro" id="IPR009003">
    <property type="entry name" value="Peptidase_S1_PA"/>
</dbReference>
<dbReference type="STRING" id="36166.T1H2K3"/>
<accession>T1H2K3</accession>
<dbReference type="AlphaFoldDB" id="T1H2K3"/>
<organism evidence="4 5">
    <name type="scientific">Megaselia scalaris</name>
    <name type="common">Humpbacked fly</name>
    <name type="synonym">Phora scalaris</name>
    <dbReference type="NCBI Taxonomy" id="36166"/>
    <lineage>
        <taxon>Eukaryota</taxon>
        <taxon>Metazoa</taxon>
        <taxon>Ecdysozoa</taxon>
        <taxon>Arthropoda</taxon>
        <taxon>Hexapoda</taxon>
        <taxon>Insecta</taxon>
        <taxon>Pterygota</taxon>
        <taxon>Neoptera</taxon>
        <taxon>Endopterygota</taxon>
        <taxon>Diptera</taxon>
        <taxon>Brachycera</taxon>
        <taxon>Muscomorpha</taxon>
        <taxon>Platypezoidea</taxon>
        <taxon>Phoridae</taxon>
        <taxon>Megaseliini</taxon>
        <taxon>Megaselia</taxon>
    </lineage>
</organism>
<dbReference type="HOGENOM" id="CLU_1691155_0_0_1"/>
<evidence type="ECO:0000313" key="5">
    <source>
        <dbReference type="Proteomes" id="UP000015102"/>
    </source>
</evidence>
<dbReference type="EMBL" id="CAQQ02154917">
    <property type="status" value="NOT_ANNOTATED_CDS"/>
    <property type="molecule type" value="Genomic_DNA"/>
</dbReference>
<keyword evidence="1" id="KW-1015">Disulfide bond</keyword>
<dbReference type="PROSITE" id="PS50240">
    <property type="entry name" value="TRYPSIN_DOM"/>
    <property type="match status" value="1"/>
</dbReference>
<keyword evidence="5" id="KW-1185">Reference proteome</keyword>
<reference evidence="4" key="2">
    <citation type="submission" date="2015-06" db="UniProtKB">
        <authorList>
            <consortium name="EnsemblMetazoa"/>
        </authorList>
    </citation>
    <scope>IDENTIFICATION</scope>
</reference>
<proteinExistence type="predicted"/>
<dbReference type="EnsemblMetazoa" id="MESCA010452-RA">
    <property type="protein sequence ID" value="MESCA010452-PA"/>
    <property type="gene ID" value="MESCA010452"/>
</dbReference>
<evidence type="ECO:0000313" key="4">
    <source>
        <dbReference type="EnsemblMetazoa" id="MESCA010452-PA"/>
    </source>
</evidence>
<feature type="domain" description="Peptidase S1" evidence="3">
    <location>
        <begin position="11"/>
        <end position="57"/>
    </location>
</feature>
<sequence>CGEVFSRTNRIVGGHATGFGSHPWQVALIKSGFLSRKLSCGGALISNRWVVTAAHCVATKMENNRINSFPFRDLERLPILFSGYLFFFLLIHWHYRSYSQHLSSPPHSTGFWFCLNKGSNLPPRCHKLQWRSLGPMIHYDYGFYLIARHLSSPIFA</sequence>
<keyword evidence="2" id="KW-0812">Transmembrane</keyword>
<dbReference type="Gene3D" id="2.40.10.10">
    <property type="entry name" value="Trypsin-like serine proteases"/>
    <property type="match status" value="1"/>
</dbReference>
<dbReference type="GO" id="GO:0006508">
    <property type="term" value="P:proteolysis"/>
    <property type="evidence" value="ECO:0007669"/>
    <property type="project" value="InterPro"/>
</dbReference>
<name>T1H2K3_MEGSC</name>
<evidence type="ECO:0000259" key="3">
    <source>
        <dbReference type="PROSITE" id="PS50240"/>
    </source>
</evidence>
<dbReference type="GO" id="GO:0004252">
    <property type="term" value="F:serine-type endopeptidase activity"/>
    <property type="evidence" value="ECO:0007669"/>
    <property type="project" value="InterPro"/>
</dbReference>
<dbReference type="InterPro" id="IPR018114">
    <property type="entry name" value="TRYPSIN_HIS"/>
</dbReference>
<keyword evidence="2" id="KW-1133">Transmembrane helix</keyword>
<dbReference type="SUPFAM" id="SSF50494">
    <property type="entry name" value="Trypsin-like serine proteases"/>
    <property type="match status" value="2"/>
</dbReference>
<dbReference type="PROSITE" id="PS00134">
    <property type="entry name" value="TRYPSIN_HIS"/>
    <property type="match status" value="1"/>
</dbReference>
<dbReference type="InterPro" id="IPR043504">
    <property type="entry name" value="Peptidase_S1_PA_chymotrypsin"/>
</dbReference>
<evidence type="ECO:0000256" key="2">
    <source>
        <dbReference type="SAM" id="Phobius"/>
    </source>
</evidence>
<dbReference type="PANTHER" id="PTHR24252:SF7">
    <property type="entry name" value="HYALIN"/>
    <property type="match status" value="1"/>
</dbReference>
<keyword evidence="2" id="KW-0472">Membrane</keyword>
<protein>
    <recommendedName>
        <fullName evidence="3">Peptidase S1 domain-containing protein</fullName>
    </recommendedName>
</protein>
<evidence type="ECO:0000256" key="1">
    <source>
        <dbReference type="ARBA" id="ARBA00023157"/>
    </source>
</evidence>